<gene>
    <name evidence="1" type="ORF">SS50377_15647</name>
    <name evidence="2" type="ORF">SS50377_24759</name>
</gene>
<reference evidence="2" key="2">
    <citation type="submission" date="2020-12" db="EMBL/GenBank/DDBJ databases">
        <title>New Spironucleus salmonicida genome in near-complete chromosomes.</title>
        <authorList>
            <person name="Xu F."/>
            <person name="Kurt Z."/>
            <person name="Jimenez-Gonzalez A."/>
            <person name="Astvaldsson A."/>
            <person name="Andersson J.O."/>
            <person name="Svard S.G."/>
        </authorList>
    </citation>
    <scope>NUCLEOTIDE SEQUENCE</scope>
    <source>
        <strain evidence="2">ATCC 50377</strain>
    </source>
</reference>
<protein>
    <recommendedName>
        <fullName evidence="4">Myb-like DNA-binding domain-containing protein</fullName>
    </recommendedName>
</protein>
<dbReference type="Proteomes" id="UP000018208">
    <property type="component" value="Unassembled WGS sequence"/>
</dbReference>
<keyword evidence="3" id="KW-1185">Reference proteome</keyword>
<evidence type="ECO:0008006" key="4">
    <source>
        <dbReference type="Google" id="ProtNLM"/>
    </source>
</evidence>
<reference evidence="1 2" key="1">
    <citation type="journal article" date="2014" name="PLoS Genet.">
        <title>The Genome of Spironucleus salmonicida Highlights a Fish Pathogen Adapted to Fluctuating Environments.</title>
        <authorList>
            <person name="Xu F."/>
            <person name="Jerlstrom-Hultqvist J."/>
            <person name="Einarsson E."/>
            <person name="Astvaldsson A."/>
            <person name="Svard S.G."/>
            <person name="Andersson J.O."/>
        </authorList>
    </citation>
    <scope>NUCLEOTIDE SEQUENCE</scope>
    <source>
        <strain evidence="2">ATCC 50377</strain>
    </source>
</reference>
<sequence>MTEGIQELIELLANSQITDLNVISTVNSSNIINRASKLQQRPRGWTDKQKRNMVIAVQELGYNLQEIQGKYFKEMTLQQLKNQYFYMKKNNLLD</sequence>
<accession>V6LJ52</accession>
<organism evidence="1">
    <name type="scientific">Spironucleus salmonicida</name>
    <dbReference type="NCBI Taxonomy" id="348837"/>
    <lineage>
        <taxon>Eukaryota</taxon>
        <taxon>Metamonada</taxon>
        <taxon>Diplomonadida</taxon>
        <taxon>Hexamitidae</taxon>
        <taxon>Hexamitinae</taxon>
        <taxon>Spironucleus</taxon>
    </lineage>
</organism>
<dbReference type="AlphaFoldDB" id="V6LJ52"/>
<proteinExistence type="predicted"/>
<dbReference type="EMBL" id="AUWU02000005">
    <property type="protein sequence ID" value="KAH0572648.1"/>
    <property type="molecule type" value="Genomic_DNA"/>
</dbReference>
<dbReference type="VEuPathDB" id="GiardiaDB:SS50377_24759"/>
<evidence type="ECO:0000313" key="1">
    <source>
        <dbReference type="EMBL" id="EST44640.1"/>
    </source>
</evidence>
<dbReference type="EMBL" id="KI546115">
    <property type="protein sequence ID" value="EST44640.1"/>
    <property type="molecule type" value="Genomic_DNA"/>
</dbReference>
<evidence type="ECO:0000313" key="2">
    <source>
        <dbReference type="EMBL" id="KAH0572648.1"/>
    </source>
</evidence>
<name>V6LJ52_9EUKA</name>
<evidence type="ECO:0000313" key="3">
    <source>
        <dbReference type="Proteomes" id="UP000018208"/>
    </source>
</evidence>